<feature type="binding site" evidence="7 8">
    <location>
        <position position="30"/>
    </location>
    <ligand>
        <name>S-adenosyl-L-methionine</name>
        <dbReference type="ChEBI" id="CHEBI:59789"/>
    </ligand>
</feature>
<dbReference type="HAMAP" id="MF_00607">
    <property type="entry name" value="16SrRNA_methyltr_A"/>
    <property type="match status" value="1"/>
</dbReference>
<evidence type="ECO:0000256" key="7">
    <source>
        <dbReference type="HAMAP-Rule" id="MF_00607"/>
    </source>
</evidence>
<dbReference type="SUPFAM" id="SSF53335">
    <property type="entry name" value="S-adenosyl-L-methionine-dependent methyltransferases"/>
    <property type="match status" value="1"/>
</dbReference>
<dbReference type="Proteomes" id="UP001165079">
    <property type="component" value="Unassembled WGS sequence"/>
</dbReference>
<dbReference type="PROSITE" id="PS01131">
    <property type="entry name" value="RRNA_A_DIMETH"/>
    <property type="match status" value="1"/>
</dbReference>
<dbReference type="GO" id="GO:0003723">
    <property type="term" value="F:RNA binding"/>
    <property type="evidence" value="ECO:0007669"/>
    <property type="project" value="UniProtKB-UniRule"/>
</dbReference>
<evidence type="ECO:0000256" key="5">
    <source>
        <dbReference type="ARBA" id="ARBA00022691"/>
    </source>
</evidence>
<dbReference type="GO" id="GO:0052908">
    <property type="term" value="F:16S rRNA (adenine(1518)-N(6)/adenine(1519)-N(6))-dimethyltransferase activity"/>
    <property type="evidence" value="ECO:0007669"/>
    <property type="project" value="UniProtKB-EC"/>
</dbReference>
<evidence type="ECO:0000256" key="3">
    <source>
        <dbReference type="ARBA" id="ARBA00022603"/>
    </source>
</evidence>
<dbReference type="GO" id="GO:0005829">
    <property type="term" value="C:cytosol"/>
    <property type="evidence" value="ECO:0007669"/>
    <property type="project" value="TreeGrafter"/>
</dbReference>
<keyword evidence="6 7" id="KW-0694">RNA-binding</keyword>
<gene>
    <name evidence="7 10" type="primary">ksgA</name>
    <name evidence="7" type="synonym">rsmA</name>
    <name evidence="10" type="ORF">Afil01_14080</name>
</gene>
<evidence type="ECO:0000256" key="1">
    <source>
        <dbReference type="ARBA" id="ARBA00022490"/>
    </source>
</evidence>
<feature type="binding site" evidence="7 8">
    <location>
        <position position="106"/>
    </location>
    <ligand>
        <name>S-adenosyl-L-methionine</name>
        <dbReference type="ChEBI" id="CHEBI:59789"/>
    </ligand>
</feature>
<dbReference type="RefSeq" id="WP_285661770.1">
    <property type="nucleotide sequence ID" value="NZ_BSTX01000001.1"/>
</dbReference>
<dbReference type="EMBL" id="BSTX01000001">
    <property type="protein sequence ID" value="GLZ76601.1"/>
    <property type="molecule type" value="Genomic_DNA"/>
</dbReference>
<dbReference type="Pfam" id="PF00398">
    <property type="entry name" value="RrnaAD"/>
    <property type="match status" value="1"/>
</dbReference>
<dbReference type="InterPro" id="IPR023165">
    <property type="entry name" value="rRNA_Ade_diMease-like_C"/>
</dbReference>
<organism evidence="10 11">
    <name type="scientific">Actinorhabdospora filicis</name>
    <dbReference type="NCBI Taxonomy" id="1785913"/>
    <lineage>
        <taxon>Bacteria</taxon>
        <taxon>Bacillati</taxon>
        <taxon>Actinomycetota</taxon>
        <taxon>Actinomycetes</taxon>
        <taxon>Micromonosporales</taxon>
        <taxon>Micromonosporaceae</taxon>
        <taxon>Actinorhabdospora</taxon>
    </lineage>
</organism>
<feature type="binding site" evidence="7 8">
    <location>
        <position position="76"/>
    </location>
    <ligand>
        <name>S-adenosyl-L-methionine</name>
        <dbReference type="ChEBI" id="CHEBI:59789"/>
    </ligand>
</feature>
<comment type="catalytic activity">
    <reaction evidence="7">
        <text>adenosine(1518)/adenosine(1519) in 16S rRNA + 4 S-adenosyl-L-methionine = N(6)-dimethyladenosine(1518)/N(6)-dimethyladenosine(1519) in 16S rRNA + 4 S-adenosyl-L-homocysteine + 4 H(+)</text>
        <dbReference type="Rhea" id="RHEA:19609"/>
        <dbReference type="Rhea" id="RHEA-COMP:10232"/>
        <dbReference type="Rhea" id="RHEA-COMP:10233"/>
        <dbReference type="ChEBI" id="CHEBI:15378"/>
        <dbReference type="ChEBI" id="CHEBI:57856"/>
        <dbReference type="ChEBI" id="CHEBI:59789"/>
        <dbReference type="ChEBI" id="CHEBI:74411"/>
        <dbReference type="ChEBI" id="CHEBI:74493"/>
        <dbReference type="EC" id="2.1.1.182"/>
    </reaction>
</comment>
<evidence type="ECO:0000256" key="2">
    <source>
        <dbReference type="ARBA" id="ARBA00022552"/>
    </source>
</evidence>
<dbReference type="Gene3D" id="3.40.50.150">
    <property type="entry name" value="Vaccinia Virus protein VP39"/>
    <property type="match status" value="1"/>
</dbReference>
<dbReference type="InterPro" id="IPR020598">
    <property type="entry name" value="rRNA_Ade_methylase_Trfase_N"/>
</dbReference>
<dbReference type="PROSITE" id="PS51689">
    <property type="entry name" value="SAM_RNA_A_N6_MT"/>
    <property type="match status" value="1"/>
</dbReference>
<feature type="domain" description="Ribosomal RNA adenine methylase transferase N-terminal" evidence="9">
    <location>
        <begin position="35"/>
        <end position="211"/>
    </location>
</feature>
<evidence type="ECO:0000256" key="8">
    <source>
        <dbReference type="PROSITE-ProRule" id="PRU01026"/>
    </source>
</evidence>
<keyword evidence="2 7" id="KW-0698">rRNA processing</keyword>
<dbReference type="InterPro" id="IPR001737">
    <property type="entry name" value="KsgA/Erm"/>
</dbReference>
<dbReference type="InterPro" id="IPR029063">
    <property type="entry name" value="SAM-dependent_MTases_sf"/>
</dbReference>
<dbReference type="FunFam" id="3.40.50.150:FF:000023">
    <property type="entry name" value="Ribosomal RNA small subunit methyltransferase A"/>
    <property type="match status" value="1"/>
</dbReference>
<feature type="binding site" evidence="7 8">
    <location>
        <position position="28"/>
    </location>
    <ligand>
        <name>S-adenosyl-L-methionine</name>
        <dbReference type="ChEBI" id="CHEBI:59789"/>
    </ligand>
</feature>
<dbReference type="AlphaFoldDB" id="A0A9W6SL46"/>
<feature type="binding site" evidence="7 8">
    <location>
        <position position="55"/>
    </location>
    <ligand>
        <name>S-adenosyl-L-methionine</name>
        <dbReference type="ChEBI" id="CHEBI:59789"/>
    </ligand>
</feature>
<name>A0A9W6SL46_9ACTN</name>
<dbReference type="Gene3D" id="1.10.8.100">
    <property type="entry name" value="Ribosomal RNA adenine dimethylase-like, domain 2"/>
    <property type="match status" value="1"/>
</dbReference>
<evidence type="ECO:0000313" key="10">
    <source>
        <dbReference type="EMBL" id="GLZ76601.1"/>
    </source>
</evidence>
<dbReference type="PANTHER" id="PTHR11727:SF7">
    <property type="entry name" value="DIMETHYLADENOSINE TRANSFERASE-RELATED"/>
    <property type="match status" value="1"/>
</dbReference>
<keyword evidence="1 7" id="KW-0963">Cytoplasm</keyword>
<dbReference type="SMART" id="SM00650">
    <property type="entry name" value="rADc"/>
    <property type="match status" value="1"/>
</dbReference>
<protein>
    <recommendedName>
        <fullName evidence="7">Ribosomal RNA small subunit methyltransferase A</fullName>
        <ecNumber evidence="7">2.1.1.182</ecNumber>
    </recommendedName>
    <alternativeName>
        <fullName evidence="7">16S rRNA (adenine(1518)-N(6)/adenine(1519)-N(6))-dimethyltransferase</fullName>
    </alternativeName>
    <alternativeName>
        <fullName evidence="7">16S rRNA dimethyladenosine transferase</fullName>
    </alternativeName>
    <alternativeName>
        <fullName evidence="7">16S rRNA dimethylase</fullName>
    </alternativeName>
    <alternativeName>
        <fullName evidence="7">S-adenosylmethionine-6-N', N'-adenosyl(rRNA) dimethyltransferase</fullName>
    </alternativeName>
</protein>
<dbReference type="PANTHER" id="PTHR11727">
    <property type="entry name" value="DIMETHYLADENOSINE TRANSFERASE"/>
    <property type="match status" value="1"/>
</dbReference>
<evidence type="ECO:0000256" key="4">
    <source>
        <dbReference type="ARBA" id="ARBA00022679"/>
    </source>
</evidence>
<dbReference type="FunFam" id="1.10.8.100:FF:000003">
    <property type="entry name" value="Ribosomal RNA small subunit methyltransferase A"/>
    <property type="match status" value="1"/>
</dbReference>
<dbReference type="NCBIfam" id="TIGR00755">
    <property type="entry name" value="ksgA"/>
    <property type="match status" value="1"/>
</dbReference>
<accession>A0A9W6SL46</accession>
<sequence length="282" mass="29448">MSELLGAAAIRAIAGALGVKPTKTLGQNFVIDANTVRRIAGAASLTPEDVVIEVGPGLGSLTLALLPPAAHLHAVEIDPRLAGALPETVRVHAGPDAAKLQVHHADAMRVTREEIGEPAPTALVANLPYNVAVPVVLHLLAELPSLRKGLVMVQSEVADRLVAPPGSKTYGVPSVKLAWYASSRRAGAVPRGVFWPIPNVDSGLVAFTRREPPAGDRDATFKVIDAAFAQRRKTLRGALATWAGSPAKAEEILIKAGISPMARGEALNVEEFAKIAAAKETA</sequence>
<keyword evidence="11" id="KW-1185">Reference proteome</keyword>
<dbReference type="EC" id="2.1.1.182" evidence="7"/>
<comment type="caution">
    <text evidence="10">The sequence shown here is derived from an EMBL/GenBank/DDBJ whole genome shotgun (WGS) entry which is preliminary data.</text>
</comment>
<comment type="similarity">
    <text evidence="7">Belongs to the class I-like SAM-binding methyltransferase superfamily. rRNA adenine N(6)-methyltransferase family. RsmA subfamily.</text>
</comment>
<comment type="subcellular location">
    <subcellularLocation>
        <location evidence="7">Cytoplasm</location>
    </subcellularLocation>
</comment>
<keyword evidence="3 7" id="KW-0489">Methyltransferase</keyword>
<keyword evidence="4 7" id="KW-0808">Transferase</keyword>
<feature type="binding site" evidence="7 8">
    <location>
        <position position="126"/>
    </location>
    <ligand>
        <name>S-adenosyl-L-methionine</name>
        <dbReference type="ChEBI" id="CHEBI:59789"/>
    </ligand>
</feature>
<reference evidence="10" key="1">
    <citation type="submission" date="2023-03" db="EMBL/GenBank/DDBJ databases">
        <title>Actinorhabdospora filicis NBRC 111898.</title>
        <authorList>
            <person name="Ichikawa N."/>
            <person name="Sato H."/>
            <person name="Tonouchi N."/>
        </authorList>
    </citation>
    <scope>NUCLEOTIDE SEQUENCE</scope>
    <source>
        <strain evidence="10">NBRC 111898</strain>
    </source>
</reference>
<evidence type="ECO:0000256" key="6">
    <source>
        <dbReference type="ARBA" id="ARBA00022884"/>
    </source>
</evidence>
<proteinExistence type="inferred from homology"/>
<evidence type="ECO:0000259" key="9">
    <source>
        <dbReference type="SMART" id="SM00650"/>
    </source>
</evidence>
<comment type="function">
    <text evidence="7">Specifically dimethylates two adjacent adenosines (A1518 and A1519) in the loop of a conserved hairpin near the 3'-end of 16S rRNA in the 30S particle. May play a critical role in biogenesis of 30S subunits.</text>
</comment>
<dbReference type="InterPro" id="IPR011530">
    <property type="entry name" value="rRNA_adenine_dimethylase"/>
</dbReference>
<keyword evidence="5 7" id="KW-0949">S-adenosyl-L-methionine</keyword>
<dbReference type="InterPro" id="IPR020596">
    <property type="entry name" value="rRNA_Ade_Mease_Trfase_CS"/>
</dbReference>
<evidence type="ECO:0000313" key="11">
    <source>
        <dbReference type="Proteomes" id="UP001165079"/>
    </source>
</evidence>
<dbReference type="CDD" id="cd02440">
    <property type="entry name" value="AdoMet_MTases"/>
    <property type="match status" value="1"/>
</dbReference>